<dbReference type="GeneID" id="27137792"/>
<dbReference type="Proteomes" id="UP000069850">
    <property type="component" value="Chromosome 1"/>
</dbReference>
<name>A0A0X3BMA4_9EURY</name>
<protein>
    <submittedName>
        <fullName evidence="1">Uncharacterized protein</fullName>
    </submittedName>
</protein>
<organism evidence="1 2">
    <name type="scientific">Methanoculleus bourgensis</name>
    <dbReference type="NCBI Taxonomy" id="83986"/>
    <lineage>
        <taxon>Archaea</taxon>
        <taxon>Methanobacteriati</taxon>
        <taxon>Methanobacteriota</taxon>
        <taxon>Stenosarchaea group</taxon>
        <taxon>Methanomicrobia</taxon>
        <taxon>Methanomicrobiales</taxon>
        <taxon>Methanomicrobiaceae</taxon>
        <taxon>Methanoculleus</taxon>
    </lineage>
</organism>
<dbReference type="GeneID" id="13355992"/>
<dbReference type="OMA" id="INTGRWV"/>
<evidence type="ECO:0000313" key="2">
    <source>
        <dbReference type="Proteomes" id="UP000069850"/>
    </source>
</evidence>
<dbReference type="OrthoDB" id="104861at2157"/>
<dbReference type="KEGG" id="mema:MMAB1_2069"/>
<sequence length="320" mass="34468">MNIKQIGISAGILALLGVLCAIGIPLLLSDGHAPGADHSNLTGSMKSGSTTNLTYTLSAAFPSTPETVVLYRVVEPEITTELVSAMAEKMGLEGTIRESHDQILLSDDPYSLEVHTRSGRVALIDLPRWMNPNGNDLPENLPSDDEAVGIATRYLEKTGLMPPGAVLSGIEHPRIVEYDENGEEIGIAFEDVQVSYSRTIDGRLVVGSKLTVEIGDGGDILNVYKLWRDCTPEKEIAVIPPQEAFEELKAAGVAADTEGQTVVITGIEPGYYEASAMDEPAYLIPVYIFTGEVRDGTAKTPFVRYIPACPDLREEIPAVK</sequence>
<evidence type="ECO:0000313" key="1">
    <source>
        <dbReference type="EMBL" id="CVK33282.1"/>
    </source>
</evidence>
<accession>A0A0X3BMA4</accession>
<gene>
    <name evidence="1" type="ORF">MMAB1_2069</name>
</gene>
<dbReference type="EMBL" id="LT158599">
    <property type="protein sequence ID" value="CVK33282.1"/>
    <property type="molecule type" value="Genomic_DNA"/>
</dbReference>
<proteinExistence type="predicted"/>
<dbReference type="AlphaFoldDB" id="A0A0X3BMA4"/>
<dbReference type="RefSeq" id="WP_014867512.1">
    <property type="nucleotide sequence ID" value="NZ_JBMHJL010000194.1"/>
</dbReference>
<reference evidence="1 2" key="1">
    <citation type="submission" date="2016-01" db="EMBL/GenBank/DDBJ databases">
        <authorList>
            <person name="Manzoor S."/>
        </authorList>
    </citation>
    <scope>NUCLEOTIDE SEQUENCE [LARGE SCALE GENOMIC DNA]</scope>
    <source>
        <strain evidence="1">Methanoculleus sp MAB1</strain>
    </source>
</reference>